<feature type="domain" description="AAA+ ATPase" evidence="10">
    <location>
        <begin position="33"/>
        <end position="176"/>
    </location>
</feature>
<dbReference type="GO" id="GO:0003887">
    <property type="term" value="F:DNA-directed DNA polymerase activity"/>
    <property type="evidence" value="ECO:0007669"/>
    <property type="project" value="UniProtKB-KW"/>
</dbReference>
<protein>
    <recommendedName>
        <fullName evidence="8">DNA polymerase III subunit gamma/tau</fullName>
        <ecNumber evidence="8">2.7.7.7</ecNumber>
    </recommendedName>
</protein>
<proteinExistence type="inferred from homology"/>
<dbReference type="PATRIC" id="fig|1618552.3.peg.60"/>
<feature type="region of interest" description="Disordered" evidence="9">
    <location>
        <begin position="348"/>
        <end position="398"/>
    </location>
</feature>
<evidence type="ECO:0000256" key="7">
    <source>
        <dbReference type="ARBA" id="ARBA00049244"/>
    </source>
</evidence>
<comment type="caution">
    <text evidence="11">The sequence shown here is derived from an EMBL/GenBank/DDBJ whole genome shotgun (WGS) entry which is preliminary data.</text>
</comment>
<dbReference type="Proteomes" id="UP000034793">
    <property type="component" value="Unassembled WGS sequence"/>
</dbReference>
<comment type="function">
    <text evidence="8">DNA polymerase III is a complex, multichain enzyme responsible for most of the replicative synthesis in bacteria. This DNA polymerase also exhibits 3' to 5' exonuclease activity.</text>
</comment>
<dbReference type="CDD" id="cd00009">
    <property type="entry name" value="AAA"/>
    <property type="match status" value="1"/>
</dbReference>
<dbReference type="PANTHER" id="PTHR11669:SF0">
    <property type="entry name" value="PROTEIN STICHEL-LIKE 2"/>
    <property type="match status" value="1"/>
</dbReference>
<dbReference type="InterPro" id="IPR038454">
    <property type="entry name" value="DnaA_N_sf"/>
</dbReference>
<reference evidence="11 12" key="1">
    <citation type="journal article" date="2015" name="Nature">
        <title>rRNA introns, odd ribosomes, and small enigmatic genomes across a large radiation of phyla.</title>
        <authorList>
            <person name="Brown C.T."/>
            <person name="Hug L.A."/>
            <person name="Thomas B.C."/>
            <person name="Sharon I."/>
            <person name="Castelle C.J."/>
            <person name="Singh A."/>
            <person name="Wilkins M.J."/>
            <person name="Williams K.H."/>
            <person name="Banfield J.F."/>
        </authorList>
    </citation>
    <scope>NUCLEOTIDE SEQUENCE [LARGE SCALE GENOMIC DNA]</scope>
</reference>
<dbReference type="GO" id="GO:0005524">
    <property type="term" value="F:ATP binding"/>
    <property type="evidence" value="ECO:0007669"/>
    <property type="project" value="UniProtKB-KW"/>
</dbReference>
<gene>
    <name evidence="8" type="primary">dnaX</name>
    <name evidence="11" type="ORF">UT61_C0002G0030</name>
</gene>
<evidence type="ECO:0000256" key="1">
    <source>
        <dbReference type="ARBA" id="ARBA00006360"/>
    </source>
</evidence>
<keyword evidence="3 8" id="KW-0547">Nucleotide-binding</keyword>
<dbReference type="AlphaFoldDB" id="A0A0G0Q084"/>
<evidence type="ECO:0000256" key="2">
    <source>
        <dbReference type="ARBA" id="ARBA00022723"/>
    </source>
</evidence>
<keyword evidence="8" id="KW-0235">DNA replication</keyword>
<keyword evidence="8" id="KW-0808">Transferase</keyword>
<comment type="catalytic activity">
    <reaction evidence="7 8">
        <text>DNA(n) + a 2'-deoxyribonucleoside 5'-triphosphate = DNA(n+1) + diphosphate</text>
        <dbReference type="Rhea" id="RHEA:22508"/>
        <dbReference type="Rhea" id="RHEA-COMP:17339"/>
        <dbReference type="Rhea" id="RHEA-COMP:17340"/>
        <dbReference type="ChEBI" id="CHEBI:33019"/>
        <dbReference type="ChEBI" id="CHEBI:61560"/>
        <dbReference type="ChEBI" id="CHEBI:173112"/>
        <dbReference type="EC" id="2.7.7.7"/>
    </reaction>
</comment>
<dbReference type="InterPro" id="IPR001270">
    <property type="entry name" value="ClpA/B"/>
</dbReference>
<dbReference type="InterPro" id="IPR012763">
    <property type="entry name" value="DNA_pol_III_sug/sutau_N"/>
</dbReference>
<dbReference type="InterPro" id="IPR048448">
    <property type="entry name" value="DnaX-like_C"/>
</dbReference>
<evidence type="ECO:0000256" key="3">
    <source>
        <dbReference type="ARBA" id="ARBA00022741"/>
    </source>
</evidence>
<dbReference type="GO" id="GO:0046872">
    <property type="term" value="F:metal ion binding"/>
    <property type="evidence" value="ECO:0007669"/>
    <property type="project" value="UniProtKB-KW"/>
</dbReference>
<keyword evidence="6 8" id="KW-0239">DNA-directed DNA polymerase</keyword>
<dbReference type="PANTHER" id="PTHR11669">
    <property type="entry name" value="REPLICATION FACTOR C / DNA POLYMERASE III GAMMA-TAU SUBUNIT"/>
    <property type="match status" value="1"/>
</dbReference>
<accession>A0A0G0Q084</accession>
<dbReference type="GO" id="GO:0006261">
    <property type="term" value="P:DNA-templated DNA replication"/>
    <property type="evidence" value="ECO:0007669"/>
    <property type="project" value="TreeGrafter"/>
</dbReference>
<dbReference type="EC" id="2.7.7.7" evidence="8"/>
<dbReference type="Pfam" id="PF13177">
    <property type="entry name" value="DNA_pol3_delta2"/>
    <property type="match status" value="1"/>
</dbReference>
<dbReference type="SUPFAM" id="SSF52540">
    <property type="entry name" value="P-loop containing nucleoside triphosphate hydrolases"/>
    <property type="match status" value="1"/>
</dbReference>
<dbReference type="NCBIfam" id="TIGR02397">
    <property type="entry name" value="dnaX_nterm"/>
    <property type="match status" value="1"/>
</dbReference>
<feature type="compositionally biased region" description="Basic and acidic residues" evidence="9">
    <location>
        <begin position="348"/>
        <end position="365"/>
    </location>
</feature>
<dbReference type="InterPro" id="IPR045085">
    <property type="entry name" value="HLD_clamp_pol_III_gamma_tau"/>
</dbReference>
<comment type="similarity">
    <text evidence="1 8">Belongs to the DnaX/STICHEL family.</text>
</comment>
<evidence type="ECO:0000313" key="11">
    <source>
        <dbReference type="EMBL" id="KKR30786.1"/>
    </source>
</evidence>
<dbReference type="Pfam" id="PF22608">
    <property type="entry name" value="DNAX_ATPase_lid"/>
    <property type="match status" value="1"/>
</dbReference>
<keyword evidence="8" id="KW-0548">Nucleotidyltransferase</keyword>
<dbReference type="SMART" id="SM00382">
    <property type="entry name" value="AAA"/>
    <property type="match status" value="1"/>
</dbReference>
<evidence type="ECO:0000256" key="8">
    <source>
        <dbReference type="RuleBase" id="RU364063"/>
    </source>
</evidence>
<dbReference type="InterPro" id="IPR050238">
    <property type="entry name" value="DNA_Rep/Repair_Clamp_Loader"/>
</dbReference>
<dbReference type="Gene3D" id="3.30.300.180">
    <property type="match status" value="1"/>
</dbReference>
<evidence type="ECO:0000256" key="5">
    <source>
        <dbReference type="ARBA" id="ARBA00022840"/>
    </source>
</evidence>
<dbReference type="Gene3D" id="1.10.8.60">
    <property type="match status" value="1"/>
</dbReference>
<comment type="subunit">
    <text evidence="8">DNA polymerase III contains a core (composed of alpha, epsilon and theta chains) that associates with a tau subunit. This core dimerizes to form the POLIII' complex. PolIII' associates with the gamma complex (composed of gamma, delta, delta', psi and chi chains) and with the beta chain to form the complete DNA polymerase III complex.</text>
</comment>
<evidence type="ECO:0000259" key="10">
    <source>
        <dbReference type="SMART" id="SM00382"/>
    </source>
</evidence>
<keyword evidence="2" id="KW-0479">Metal-binding</keyword>
<evidence type="ECO:0000256" key="4">
    <source>
        <dbReference type="ARBA" id="ARBA00022833"/>
    </source>
</evidence>
<evidence type="ECO:0000256" key="6">
    <source>
        <dbReference type="ARBA" id="ARBA00022932"/>
    </source>
</evidence>
<dbReference type="FunFam" id="1.10.8.60:FF:000013">
    <property type="entry name" value="DNA polymerase III subunit gamma/tau"/>
    <property type="match status" value="1"/>
</dbReference>
<keyword evidence="4" id="KW-0862">Zinc</keyword>
<sequence>MTLYLKYRSQTLDELDLENVRESLKKIVVKGDIPHAFLFSGPKGTGKTSAARILAKIVNCENPPAGGEPCNICDQCISIAKGENLDVIELDAASHRGIDDIRALRDAVKLSPAKAKKKVYIIDEAHMLTTEASNALLKTLEEPPEHVMFILATTNPEKLIETIRSRATNVIFKKGSIVEIVRSLERVVKGEKIKAEKEALELIARESDGSFRDAIKLTEQLLMEGKSIAAPEVEEFLYNIKSFKVDEFLEILGRKDDKSALSEIEKSVALGFSVKSMTNLIIQRLREALMSEIGLNGNELRYFSKEELITLIKLMSASLSHIHTATLEQVPLEIVIVEWCQSEADRPLDDDKKIKNADTEKKSEVGGKSQAAQKSTEVKESDISENQVPPEVKKASNGDYDSDVIEKVWGRVLTEIRPRNASTEALLRASKPIDFDGKVLTLGVYYRFHKERLEANPHRDILEDGLETILGGRIRVVCTLTEPPVKKMEEKVELKTESSDASDVILTDSKDEDIIKVAKEIFGS</sequence>
<organism evidence="11 12">
    <name type="scientific">Candidatus Woesebacteria bacterium GW2011_GWA1_39_8</name>
    <dbReference type="NCBI Taxonomy" id="1618552"/>
    <lineage>
        <taxon>Bacteria</taxon>
        <taxon>Candidatus Woeseibacteriota</taxon>
    </lineage>
</organism>
<dbReference type="InterPro" id="IPR027417">
    <property type="entry name" value="P-loop_NTPase"/>
</dbReference>
<dbReference type="Gene3D" id="3.40.50.300">
    <property type="entry name" value="P-loop containing nucleotide triphosphate hydrolases"/>
    <property type="match status" value="1"/>
</dbReference>
<name>A0A0G0Q084_9BACT</name>
<evidence type="ECO:0000256" key="9">
    <source>
        <dbReference type="SAM" id="MobiDB-lite"/>
    </source>
</evidence>
<dbReference type="EMBL" id="LBXL01000002">
    <property type="protein sequence ID" value="KKR30786.1"/>
    <property type="molecule type" value="Genomic_DNA"/>
</dbReference>
<dbReference type="InterPro" id="IPR003593">
    <property type="entry name" value="AAA+_ATPase"/>
</dbReference>
<dbReference type="Pfam" id="PF20964">
    <property type="entry name" value="DnaX_C"/>
    <property type="match status" value="1"/>
</dbReference>
<dbReference type="GO" id="GO:0009360">
    <property type="term" value="C:DNA polymerase III complex"/>
    <property type="evidence" value="ECO:0007669"/>
    <property type="project" value="InterPro"/>
</dbReference>
<keyword evidence="5 8" id="KW-0067">ATP-binding</keyword>
<evidence type="ECO:0000313" key="12">
    <source>
        <dbReference type="Proteomes" id="UP000034793"/>
    </source>
</evidence>
<dbReference type="PRINTS" id="PR00300">
    <property type="entry name" value="CLPPROTEASEA"/>
</dbReference>